<protein>
    <submittedName>
        <fullName evidence="1">Uncharacterized protein</fullName>
    </submittedName>
</protein>
<name>A0AAD4W8R6_PRUDU</name>
<dbReference type="EMBL" id="JAJFAZ020000003">
    <property type="protein sequence ID" value="KAI5338134.1"/>
    <property type="molecule type" value="Genomic_DNA"/>
</dbReference>
<dbReference type="AlphaFoldDB" id="A0AAD4W8R6"/>
<gene>
    <name evidence="1" type="ORF">L3X38_017405</name>
</gene>
<organism evidence="1 2">
    <name type="scientific">Prunus dulcis</name>
    <name type="common">Almond</name>
    <name type="synonym">Amygdalus dulcis</name>
    <dbReference type="NCBI Taxonomy" id="3755"/>
    <lineage>
        <taxon>Eukaryota</taxon>
        <taxon>Viridiplantae</taxon>
        <taxon>Streptophyta</taxon>
        <taxon>Embryophyta</taxon>
        <taxon>Tracheophyta</taxon>
        <taxon>Spermatophyta</taxon>
        <taxon>Magnoliopsida</taxon>
        <taxon>eudicotyledons</taxon>
        <taxon>Gunneridae</taxon>
        <taxon>Pentapetalae</taxon>
        <taxon>rosids</taxon>
        <taxon>fabids</taxon>
        <taxon>Rosales</taxon>
        <taxon>Rosaceae</taxon>
        <taxon>Amygdaloideae</taxon>
        <taxon>Amygdaleae</taxon>
        <taxon>Prunus</taxon>
    </lineage>
</organism>
<reference evidence="1 2" key="1">
    <citation type="journal article" date="2022" name="G3 (Bethesda)">
        <title>Whole-genome sequence and methylome profiling of the almond [Prunus dulcis (Mill.) D.A. Webb] cultivar 'Nonpareil'.</title>
        <authorList>
            <person name="D'Amico-Willman K.M."/>
            <person name="Ouma W.Z."/>
            <person name="Meulia T."/>
            <person name="Sideli G.M."/>
            <person name="Gradziel T.M."/>
            <person name="Fresnedo-Ramirez J."/>
        </authorList>
    </citation>
    <scope>NUCLEOTIDE SEQUENCE [LARGE SCALE GENOMIC DNA]</scope>
    <source>
        <strain evidence="1">Clone GOH B32 T37-40</strain>
    </source>
</reference>
<evidence type="ECO:0000313" key="2">
    <source>
        <dbReference type="Proteomes" id="UP001054821"/>
    </source>
</evidence>
<comment type="caution">
    <text evidence="1">The sequence shown here is derived from an EMBL/GenBank/DDBJ whole genome shotgun (WGS) entry which is preliminary data.</text>
</comment>
<accession>A0AAD4W8R6</accession>
<keyword evidence="2" id="KW-1185">Reference proteome</keyword>
<evidence type="ECO:0000313" key="1">
    <source>
        <dbReference type="EMBL" id="KAI5338134.1"/>
    </source>
</evidence>
<proteinExistence type="predicted"/>
<dbReference type="Proteomes" id="UP001054821">
    <property type="component" value="Chromosome 3"/>
</dbReference>
<sequence length="87" mass="9739">MPPTAATSQTPKPHRHLLTHQINHFFQPHLHRHNYLISFSPTIVEIDGLSSYDFVAVDMEHDHGIVSQAFPASTPWPPLKPGHSSLA</sequence>